<keyword evidence="3" id="KW-1003">Cell membrane</keyword>
<dbReference type="Pfam" id="PF02322">
    <property type="entry name" value="Cyt_bd_oxida_II"/>
    <property type="match status" value="1"/>
</dbReference>
<feature type="transmembrane region" description="Helical" evidence="7">
    <location>
        <begin position="116"/>
        <end position="138"/>
    </location>
</feature>
<evidence type="ECO:0000256" key="3">
    <source>
        <dbReference type="ARBA" id="ARBA00022475"/>
    </source>
</evidence>
<sequence length="334" mass="37253">MEWYLPVIWAGLIGTAVMLYVVLDGFDLGIAILFPATQDEAERDQMMNSVAPFWDGNETWLVLGGGGLWVAFPMAYAIIMPAFYIPVILMLLALIFRGVAFEFRWVAKPKHRIWDLAFWLGSTIAAFAQGLILGGLIQGITVANGQFAGKPFDWLTPFSVMCGAGVVVGYALLGATWLVYKTEGAVAERARAQAKLLLLCLMAFAILVSLWTPYAHPRIAERWFTPANFALLWPFPLLTAYCGWMVWKRLHGQHEFTPFAFTIAIFVLCFLGLAISNYPYLVPPGLTIWDVAAAPASHVFVLIGMSFLLPMILFYTAFVYWTFRGKVKLDGGYH</sequence>
<comment type="subcellular location">
    <subcellularLocation>
        <location evidence="1">Cell membrane</location>
        <topology evidence="1">Multi-pass membrane protein</topology>
    </subcellularLocation>
</comment>
<dbReference type="GO" id="GO:0070069">
    <property type="term" value="C:cytochrome complex"/>
    <property type="evidence" value="ECO:0007669"/>
    <property type="project" value="TreeGrafter"/>
</dbReference>
<feature type="transmembrane region" description="Helical" evidence="7">
    <location>
        <begin position="158"/>
        <end position="180"/>
    </location>
</feature>
<evidence type="ECO:0000256" key="7">
    <source>
        <dbReference type="SAM" id="Phobius"/>
    </source>
</evidence>
<dbReference type="PANTHER" id="PTHR43141:SF4">
    <property type="entry name" value="CYTOCHROME BD2 SUBUNIT II"/>
    <property type="match status" value="1"/>
</dbReference>
<keyword evidence="4 7" id="KW-0812">Transmembrane</keyword>
<dbReference type="OrthoDB" id="9776710at2"/>
<dbReference type="KEGG" id="bvv:BHK69_11180"/>
<evidence type="ECO:0000256" key="2">
    <source>
        <dbReference type="ARBA" id="ARBA00007543"/>
    </source>
</evidence>
<keyword evidence="5 7" id="KW-1133">Transmembrane helix</keyword>
<protein>
    <submittedName>
        <fullName evidence="8">Cytochrome d ubiquinol oxidase subunit II</fullName>
    </submittedName>
</protein>
<reference evidence="8 9" key="1">
    <citation type="journal article" date="2015" name="Antonie Van Leeuwenhoek">
        <title>Bosea vaviloviae sp. nov., a new species of slow-growing rhizobia isolated from nodules of the relict species Vavilovia formosa (Stev.) Fed.</title>
        <authorList>
            <person name="Safronova V.I."/>
            <person name="Kuznetsova I.G."/>
            <person name="Sazanova A.L."/>
            <person name="Kimeklis A.K."/>
            <person name="Belimov A.A."/>
            <person name="Andronov E.E."/>
            <person name="Pinaev A.G."/>
            <person name="Chizhevskaya E.P."/>
            <person name="Pukhaev A.R."/>
            <person name="Popov K.P."/>
            <person name="Willems A."/>
            <person name="Tikhonovich I.A."/>
        </authorList>
    </citation>
    <scope>NUCLEOTIDE SEQUENCE [LARGE SCALE GENOMIC DNA]</scope>
    <source>
        <strain evidence="8 9">Vaf18</strain>
    </source>
</reference>
<gene>
    <name evidence="8" type="ORF">BHK69_11180</name>
</gene>
<feature type="transmembrane region" description="Helical" evidence="7">
    <location>
        <begin position="7"/>
        <end position="34"/>
    </location>
</feature>
<dbReference type="PANTHER" id="PTHR43141">
    <property type="entry name" value="CYTOCHROME BD2 SUBUNIT II"/>
    <property type="match status" value="1"/>
</dbReference>
<organism evidence="8 9">
    <name type="scientific">Bosea vaviloviae</name>
    <dbReference type="NCBI Taxonomy" id="1526658"/>
    <lineage>
        <taxon>Bacteria</taxon>
        <taxon>Pseudomonadati</taxon>
        <taxon>Pseudomonadota</taxon>
        <taxon>Alphaproteobacteria</taxon>
        <taxon>Hyphomicrobiales</taxon>
        <taxon>Boseaceae</taxon>
        <taxon>Bosea</taxon>
    </lineage>
</organism>
<comment type="similarity">
    <text evidence="2">Belongs to the cytochrome ubiquinol oxidase subunit 2 family.</text>
</comment>
<dbReference type="AlphaFoldDB" id="A0A1D7U0Q3"/>
<feature type="transmembrane region" description="Helical" evidence="7">
    <location>
        <begin position="300"/>
        <end position="323"/>
    </location>
</feature>
<dbReference type="EMBL" id="CP017147">
    <property type="protein sequence ID" value="AOO80951.1"/>
    <property type="molecule type" value="Genomic_DNA"/>
</dbReference>
<dbReference type="GO" id="GO:0016682">
    <property type="term" value="F:oxidoreductase activity, acting on diphenols and related substances as donors, oxygen as acceptor"/>
    <property type="evidence" value="ECO:0007669"/>
    <property type="project" value="TreeGrafter"/>
</dbReference>
<proteinExistence type="inferred from homology"/>
<feature type="transmembrane region" description="Helical" evidence="7">
    <location>
        <begin position="192"/>
        <end position="211"/>
    </location>
</feature>
<dbReference type="GO" id="GO:0009055">
    <property type="term" value="F:electron transfer activity"/>
    <property type="evidence" value="ECO:0007669"/>
    <property type="project" value="TreeGrafter"/>
</dbReference>
<evidence type="ECO:0000256" key="4">
    <source>
        <dbReference type="ARBA" id="ARBA00022692"/>
    </source>
</evidence>
<keyword evidence="6 7" id="KW-0472">Membrane</keyword>
<name>A0A1D7U0Q3_9HYPH</name>
<evidence type="ECO:0000256" key="6">
    <source>
        <dbReference type="ARBA" id="ARBA00023136"/>
    </source>
</evidence>
<feature type="transmembrane region" description="Helical" evidence="7">
    <location>
        <begin position="74"/>
        <end position="96"/>
    </location>
</feature>
<dbReference type="GO" id="GO:0005886">
    <property type="term" value="C:plasma membrane"/>
    <property type="evidence" value="ECO:0007669"/>
    <property type="project" value="UniProtKB-SubCell"/>
</dbReference>
<accession>A0A1D7U0Q3</accession>
<dbReference type="Proteomes" id="UP000094969">
    <property type="component" value="Chromosome"/>
</dbReference>
<evidence type="ECO:0000313" key="9">
    <source>
        <dbReference type="Proteomes" id="UP000094969"/>
    </source>
</evidence>
<dbReference type="InterPro" id="IPR003317">
    <property type="entry name" value="Cyt-d_oxidase_su2"/>
</dbReference>
<dbReference type="GO" id="GO:0019646">
    <property type="term" value="P:aerobic electron transport chain"/>
    <property type="evidence" value="ECO:0007669"/>
    <property type="project" value="TreeGrafter"/>
</dbReference>
<evidence type="ECO:0000256" key="1">
    <source>
        <dbReference type="ARBA" id="ARBA00004651"/>
    </source>
</evidence>
<dbReference type="RefSeq" id="WP_069690168.1">
    <property type="nucleotide sequence ID" value="NZ_CP017147.1"/>
</dbReference>
<feature type="transmembrane region" description="Helical" evidence="7">
    <location>
        <begin position="259"/>
        <end position="280"/>
    </location>
</feature>
<feature type="transmembrane region" description="Helical" evidence="7">
    <location>
        <begin position="223"/>
        <end position="247"/>
    </location>
</feature>
<dbReference type="NCBIfam" id="TIGR00203">
    <property type="entry name" value="cydB"/>
    <property type="match status" value="1"/>
</dbReference>
<keyword evidence="9" id="KW-1185">Reference proteome</keyword>
<evidence type="ECO:0000256" key="5">
    <source>
        <dbReference type="ARBA" id="ARBA00022989"/>
    </source>
</evidence>
<evidence type="ECO:0000313" key="8">
    <source>
        <dbReference type="EMBL" id="AOO80951.1"/>
    </source>
</evidence>
<dbReference type="STRING" id="1526658.BHK69_11180"/>